<protein>
    <recommendedName>
        <fullName evidence="2">SET domain-containing protein</fullName>
    </recommendedName>
</protein>
<dbReference type="Gene3D" id="2.170.270.10">
    <property type="entry name" value="SET domain"/>
    <property type="match status" value="1"/>
</dbReference>
<organism evidence="3">
    <name type="scientific">viral metagenome</name>
    <dbReference type="NCBI Taxonomy" id="1070528"/>
    <lineage>
        <taxon>unclassified sequences</taxon>
        <taxon>metagenomes</taxon>
        <taxon>organismal metagenomes</taxon>
    </lineage>
</organism>
<name>A0A6C0H742_9ZZZZ</name>
<dbReference type="InterPro" id="IPR046341">
    <property type="entry name" value="SET_dom_sf"/>
</dbReference>
<reference evidence="3" key="1">
    <citation type="journal article" date="2020" name="Nature">
        <title>Giant virus diversity and host interactions through global metagenomics.</title>
        <authorList>
            <person name="Schulz F."/>
            <person name="Roux S."/>
            <person name="Paez-Espino D."/>
            <person name="Jungbluth S."/>
            <person name="Walsh D.A."/>
            <person name="Denef V.J."/>
            <person name="McMahon K.D."/>
            <person name="Konstantinidis K.T."/>
            <person name="Eloe-Fadrosh E.A."/>
            <person name="Kyrpides N.C."/>
            <person name="Woyke T."/>
        </authorList>
    </citation>
    <scope>NUCLEOTIDE SEQUENCE</scope>
    <source>
        <strain evidence="3">GVMAG-M-3300023179-73</strain>
    </source>
</reference>
<dbReference type="PROSITE" id="PS50280">
    <property type="entry name" value="SET"/>
    <property type="match status" value="1"/>
</dbReference>
<evidence type="ECO:0000256" key="1">
    <source>
        <dbReference type="SAM" id="MobiDB-lite"/>
    </source>
</evidence>
<dbReference type="AlphaFoldDB" id="A0A6C0H742"/>
<evidence type="ECO:0000313" key="3">
    <source>
        <dbReference type="EMBL" id="QHT76217.1"/>
    </source>
</evidence>
<feature type="region of interest" description="Disordered" evidence="1">
    <location>
        <begin position="1"/>
        <end position="47"/>
    </location>
</feature>
<accession>A0A6C0H742</accession>
<feature type="domain" description="SET" evidence="2">
    <location>
        <begin position="79"/>
        <end position="202"/>
    </location>
</feature>
<dbReference type="SUPFAM" id="SSF82199">
    <property type="entry name" value="SET domain"/>
    <property type="match status" value="1"/>
</dbReference>
<dbReference type="EMBL" id="MN739891">
    <property type="protein sequence ID" value="QHT76217.1"/>
    <property type="molecule type" value="Genomic_DNA"/>
</dbReference>
<proteinExistence type="predicted"/>
<dbReference type="Pfam" id="PF00856">
    <property type="entry name" value="SET"/>
    <property type="match status" value="1"/>
</dbReference>
<feature type="compositionally biased region" description="Basic and acidic residues" evidence="1">
    <location>
        <begin position="31"/>
        <end position="47"/>
    </location>
</feature>
<sequence>MPRLHHFKNPDINFQEDHFKTTSKPHTPSPKKRDYQRKAQRKEDNHSRCTYIHPQTGKRCKNLLGMYPRYCELHTMMVNNVFIAKSNIEAAGNGLYAGPYGFKKGDVIGKYSFPWNEVKLGSLYKRCKDDSCWSYVFCDEGDTNDTQCWDGLDIRSTLMRNMNDAHGSKLKNNAYFDVIKGQVYAIASRNIKPMKEILISYGPSYWDNK</sequence>
<evidence type="ECO:0000259" key="2">
    <source>
        <dbReference type="PROSITE" id="PS50280"/>
    </source>
</evidence>
<dbReference type="InterPro" id="IPR001214">
    <property type="entry name" value="SET_dom"/>
</dbReference>